<feature type="transmembrane region" description="Helical" evidence="1">
    <location>
        <begin position="101"/>
        <end position="124"/>
    </location>
</feature>
<dbReference type="PATRIC" id="fig|87541.4.peg.1471"/>
<dbReference type="Pfam" id="PF05975">
    <property type="entry name" value="EcsB"/>
    <property type="match status" value="1"/>
</dbReference>
<dbReference type="Proteomes" id="UP000070422">
    <property type="component" value="Unassembled WGS sequence"/>
</dbReference>
<keyword evidence="5" id="KW-1185">Reference proteome</keyword>
<dbReference type="GO" id="GO:0016020">
    <property type="term" value="C:membrane"/>
    <property type="evidence" value="ECO:0007669"/>
    <property type="project" value="InterPro"/>
</dbReference>
<dbReference type="RefSeq" id="WP_060937182.1">
    <property type="nucleotide sequence ID" value="NZ_JASOZP010000006.1"/>
</dbReference>
<keyword evidence="1" id="KW-0812">Transmembrane</keyword>
<feature type="transmembrane region" description="Helical" evidence="1">
    <location>
        <begin position="284"/>
        <end position="301"/>
    </location>
</feature>
<evidence type="ECO:0000313" key="3">
    <source>
        <dbReference type="EMBL" id="PKY91796.1"/>
    </source>
</evidence>
<comment type="caution">
    <text evidence="2">The sequence shown here is derived from an EMBL/GenBank/DDBJ whole genome shotgun (WGS) entry which is preliminary data.</text>
</comment>
<feature type="transmembrane region" description="Helical" evidence="1">
    <location>
        <begin position="136"/>
        <end position="153"/>
    </location>
</feature>
<reference evidence="2 4" key="1">
    <citation type="submission" date="2016-01" db="EMBL/GenBank/DDBJ databases">
        <authorList>
            <person name="Oliw E.H."/>
        </authorList>
    </citation>
    <scope>NUCLEOTIDE SEQUENCE [LARGE SCALE GENOMIC DNA]</scope>
    <source>
        <strain evidence="2 4">KA00635</strain>
    </source>
</reference>
<evidence type="ECO:0000313" key="5">
    <source>
        <dbReference type="Proteomes" id="UP000234775"/>
    </source>
</evidence>
<proteinExistence type="predicted"/>
<reference evidence="3 5" key="2">
    <citation type="submission" date="2017-12" db="EMBL/GenBank/DDBJ databases">
        <title>Phylogenetic diversity of female urinary microbiome.</title>
        <authorList>
            <person name="Thomas-White K."/>
            <person name="Wolfe A.J."/>
        </authorList>
    </citation>
    <scope>NUCLEOTIDE SEQUENCE [LARGE SCALE GENOMIC DNA]</scope>
    <source>
        <strain evidence="3 5">UMB0844</strain>
    </source>
</reference>
<keyword evidence="1" id="KW-1133">Transmembrane helix</keyword>
<sequence>MLTNLFIERRKKYRHALQKYYKYIFNDHFIVAVGFVLVSLAVQYSLWLKQSPEKSFFIDSVWALLMALISTCLGHIALYMEEADPFFLLPLESHWKEYLKASFLKSLGFPLLIQSIGVGCSYPFLKLYAHYGRWEILGVWGLAVGLVLVRLLITYRRFQLGQKTFGSLFSLCYFVLSFGMFSWSLRASVVWPDIFVTFLVVLAWSQWQTLEQGVPYDWREMVAYERNRQDRISRLLSLFVDLPIKKRSIQRRKFLDALLCSPKEGGSVYYFLLQRIFWRGREVLFAWVRGGLLGGVLIFIFPKHWLTVLFAVVWTYLTTLQLFPLVKLAKGYSLLNLYPIGNGELERGVNLFLWQPVAFQVGGYACVLAYQQAFFLAGLFLCGSLGMLAFLKKVKLPRFLAR</sequence>
<feature type="transmembrane region" description="Helical" evidence="1">
    <location>
        <begin position="308"/>
        <end position="326"/>
    </location>
</feature>
<name>A0A133XTB1_9LACT</name>
<feature type="transmembrane region" description="Helical" evidence="1">
    <location>
        <begin position="165"/>
        <end position="183"/>
    </location>
</feature>
<protein>
    <submittedName>
        <fullName evidence="2">Bacterial ABC transporter protein EcsB</fullName>
    </submittedName>
</protein>
<dbReference type="EMBL" id="PKGZ01000002">
    <property type="protein sequence ID" value="PKY91796.1"/>
    <property type="molecule type" value="Genomic_DNA"/>
</dbReference>
<keyword evidence="1" id="KW-0472">Membrane</keyword>
<dbReference type="OrthoDB" id="2447941at2"/>
<feature type="transmembrane region" description="Helical" evidence="1">
    <location>
        <begin position="20"/>
        <end position="41"/>
    </location>
</feature>
<feature type="transmembrane region" description="Helical" evidence="1">
    <location>
        <begin position="373"/>
        <end position="391"/>
    </location>
</feature>
<dbReference type="PIRSF" id="PIRSF037259">
    <property type="entry name" value="EcsB_ABC"/>
    <property type="match status" value="1"/>
</dbReference>
<organism evidence="2 4">
    <name type="scientific">Aerococcus christensenii</name>
    <dbReference type="NCBI Taxonomy" id="87541"/>
    <lineage>
        <taxon>Bacteria</taxon>
        <taxon>Bacillati</taxon>
        <taxon>Bacillota</taxon>
        <taxon>Bacilli</taxon>
        <taxon>Lactobacillales</taxon>
        <taxon>Aerococcaceae</taxon>
        <taxon>Aerococcus</taxon>
    </lineage>
</organism>
<evidence type="ECO:0000256" key="1">
    <source>
        <dbReference type="SAM" id="Phobius"/>
    </source>
</evidence>
<dbReference type="EMBL" id="LSCQ01000083">
    <property type="protein sequence ID" value="KXB34171.1"/>
    <property type="molecule type" value="Genomic_DNA"/>
</dbReference>
<accession>A0A133XTB1</accession>
<dbReference type="STRING" id="87541.AWM71_05175"/>
<feature type="transmembrane region" description="Helical" evidence="1">
    <location>
        <begin position="61"/>
        <end position="80"/>
    </location>
</feature>
<dbReference type="Proteomes" id="UP000234775">
    <property type="component" value="Unassembled WGS sequence"/>
</dbReference>
<evidence type="ECO:0000313" key="2">
    <source>
        <dbReference type="EMBL" id="KXB34171.1"/>
    </source>
</evidence>
<dbReference type="InterPro" id="IPR010288">
    <property type="entry name" value="EcsB_ABC"/>
</dbReference>
<gene>
    <name evidence="3" type="ORF">CYJ27_03765</name>
    <name evidence="2" type="ORF">HMPREF3187_01484</name>
</gene>
<dbReference type="AlphaFoldDB" id="A0A133XTB1"/>
<evidence type="ECO:0000313" key="4">
    <source>
        <dbReference type="Proteomes" id="UP000070422"/>
    </source>
</evidence>